<dbReference type="EMBL" id="RJTM01000034">
    <property type="protein sequence ID" value="RNL90086.1"/>
    <property type="molecule type" value="Genomic_DNA"/>
</dbReference>
<dbReference type="OrthoDB" id="1231056at2"/>
<proteinExistence type="predicted"/>
<reference evidence="2 3" key="1">
    <citation type="submission" date="2018-10" db="EMBL/GenBank/DDBJ databases">
        <title>Sinomicrobium pectinilyticum sp. nov., a pectinase-producing bacterium isolated from alkaline and saline soil, and emended description of the genus Sinomicrobium.</title>
        <authorList>
            <person name="Cheng B."/>
            <person name="Li C."/>
            <person name="Lai Q."/>
            <person name="Du M."/>
            <person name="Shao Z."/>
            <person name="Xu P."/>
            <person name="Yang C."/>
        </authorList>
    </citation>
    <scope>NUCLEOTIDE SEQUENCE [LARGE SCALE GENOMIC DNA]</scope>
    <source>
        <strain evidence="2 3">5DNS001</strain>
    </source>
</reference>
<keyword evidence="3" id="KW-1185">Reference proteome</keyword>
<dbReference type="RefSeq" id="WP_123215218.1">
    <property type="nucleotide sequence ID" value="NZ_RJTM01000034.1"/>
</dbReference>
<evidence type="ECO:0000313" key="2">
    <source>
        <dbReference type="EMBL" id="RNL90086.1"/>
    </source>
</evidence>
<evidence type="ECO:0000313" key="3">
    <source>
        <dbReference type="Proteomes" id="UP000267469"/>
    </source>
</evidence>
<protein>
    <recommendedName>
        <fullName evidence="1">DUF6998 domain-containing protein</fullName>
    </recommendedName>
</protein>
<sequence length="135" mass="15726">MKFRSELKAIADSLRTLRRDGIIRTKNLVGDLGEYYCQELLNIKLCKIVEKGFDGFDPDGLKVEIKTRRLPSNSAKVIFRGFDFDYCLFVELNEYFEPVRILKIPSEEIIFNLDKKGDRLSFKKLTTATKNIRLI</sequence>
<gene>
    <name evidence="2" type="ORF">ED312_06575</name>
</gene>
<comment type="caution">
    <text evidence="2">The sequence shown here is derived from an EMBL/GenBank/DDBJ whole genome shotgun (WGS) entry which is preliminary data.</text>
</comment>
<evidence type="ECO:0000259" key="1">
    <source>
        <dbReference type="Pfam" id="PF22522"/>
    </source>
</evidence>
<dbReference type="InterPro" id="IPR054267">
    <property type="entry name" value="DUF6998"/>
</dbReference>
<name>A0A3N0EQA7_SINP1</name>
<dbReference type="AlphaFoldDB" id="A0A3N0EQA7"/>
<feature type="domain" description="DUF6998" evidence="1">
    <location>
        <begin position="26"/>
        <end position="114"/>
    </location>
</feature>
<dbReference type="Pfam" id="PF22522">
    <property type="entry name" value="DUF6998"/>
    <property type="match status" value="1"/>
</dbReference>
<accession>A0A3N0EQA7</accession>
<organism evidence="2 3">
    <name type="scientific">Sinomicrobium pectinilyticum</name>
    <dbReference type="NCBI Taxonomy" id="1084421"/>
    <lineage>
        <taxon>Bacteria</taxon>
        <taxon>Pseudomonadati</taxon>
        <taxon>Bacteroidota</taxon>
        <taxon>Flavobacteriia</taxon>
        <taxon>Flavobacteriales</taxon>
        <taxon>Flavobacteriaceae</taxon>
        <taxon>Sinomicrobium</taxon>
    </lineage>
</organism>
<dbReference type="Proteomes" id="UP000267469">
    <property type="component" value="Unassembled WGS sequence"/>
</dbReference>